<dbReference type="Proteomes" id="UP000184114">
    <property type="component" value="Unassembled WGS sequence"/>
</dbReference>
<protein>
    <recommendedName>
        <fullName evidence="3">Lipoprotein</fullName>
    </recommendedName>
</protein>
<name>A0A1M4X7W8_9FIRM</name>
<evidence type="ECO:0000313" key="2">
    <source>
        <dbReference type="Proteomes" id="UP000184114"/>
    </source>
</evidence>
<gene>
    <name evidence="1" type="ORF">SAMN02745784_02143</name>
</gene>
<dbReference type="EMBL" id="FQTY01000010">
    <property type="protein sequence ID" value="SHE89579.1"/>
    <property type="molecule type" value="Genomic_DNA"/>
</dbReference>
<organism evidence="1 2">
    <name type="scientific">Tissierella praeacuta DSM 18095</name>
    <dbReference type="NCBI Taxonomy" id="1123404"/>
    <lineage>
        <taxon>Bacteria</taxon>
        <taxon>Bacillati</taxon>
        <taxon>Bacillota</taxon>
        <taxon>Tissierellia</taxon>
        <taxon>Tissierellales</taxon>
        <taxon>Tissierellaceae</taxon>
        <taxon>Tissierella</taxon>
    </lineage>
</organism>
<evidence type="ECO:0008006" key="3">
    <source>
        <dbReference type="Google" id="ProtNLM"/>
    </source>
</evidence>
<sequence>MKKIALFLIGISIVLTISGCSSKKDNSNELSDYKPMLYVQDNLYGETSDVVDALPDGTVYIGTINKLVSQSEPMVHENFTSNALPEGSELYYNESNPDVVYVKLLDTNQVRYSKYTIIK</sequence>
<reference evidence="2" key="1">
    <citation type="submission" date="2016-11" db="EMBL/GenBank/DDBJ databases">
        <authorList>
            <person name="Varghese N."/>
            <person name="Submissions S."/>
        </authorList>
    </citation>
    <scope>NUCLEOTIDE SEQUENCE [LARGE SCALE GENOMIC DNA]</scope>
    <source>
        <strain evidence="2">DSM 18095</strain>
    </source>
</reference>
<evidence type="ECO:0000313" key="1">
    <source>
        <dbReference type="EMBL" id="SHE89579.1"/>
    </source>
</evidence>
<keyword evidence="2" id="KW-1185">Reference proteome</keyword>
<accession>A0A1M4X7W8</accession>
<proteinExistence type="predicted"/>
<dbReference type="PROSITE" id="PS51257">
    <property type="entry name" value="PROKAR_LIPOPROTEIN"/>
    <property type="match status" value="1"/>
</dbReference>
<dbReference type="AlphaFoldDB" id="A0A1M4X7W8"/>